<keyword evidence="3" id="KW-1185">Reference proteome</keyword>
<evidence type="ECO:0000313" key="3">
    <source>
        <dbReference type="Proteomes" id="UP000005147"/>
    </source>
</evidence>
<dbReference type="AlphaFoldDB" id="K1MDE2"/>
<keyword evidence="1" id="KW-0378">Hydrolase</keyword>
<dbReference type="SUPFAM" id="SSF51556">
    <property type="entry name" value="Metallo-dependent hydrolases"/>
    <property type="match status" value="1"/>
</dbReference>
<accession>K1MDE2</accession>
<comment type="caution">
    <text evidence="2">The sequence shown here is derived from an EMBL/GenBank/DDBJ whole genome shotgun (WGS) entry which is preliminary data.</text>
</comment>
<dbReference type="eggNOG" id="COG0084">
    <property type="taxonomic scope" value="Bacteria"/>
</dbReference>
<dbReference type="InterPro" id="IPR032466">
    <property type="entry name" value="Metal_Hydrolase"/>
</dbReference>
<dbReference type="GO" id="GO:0016788">
    <property type="term" value="F:hydrolase activity, acting on ester bonds"/>
    <property type="evidence" value="ECO:0007669"/>
    <property type="project" value="InterPro"/>
</dbReference>
<gene>
    <name evidence="2" type="ORF">HMPREF9707_01276</name>
</gene>
<organism evidence="2 3">
    <name type="scientific">Falseniella ignava CCUG 37419</name>
    <dbReference type="NCBI Taxonomy" id="883112"/>
    <lineage>
        <taxon>Bacteria</taxon>
        <taxon>Bacillati</taxon>
        <taxon>Bacillota</taxon>
        <taxon>Bacilli</taxon>
        <taxon>Lactobacillales</taxon>
        <taxon>Aerococcaceae</taxon>
        <taxon>Falseniella</taxon>
    </lineage>
</organism>
<dbReference type="Proteomes" id="UP000005147">
    <property type="component" value="Unassembled WGS sequence"/>
</dbReference>
<reference evidence="2 3" key="1">
    <citation type="submission" date="2012-07" db="EMBL/GenBank/DDBJ databases">
        <title>The Genome Sequence of Facklamia ignava CCUG 37419.</title>
        <authorList>
            <consortium name="The Broad Institute Genome Sequencing Platform"/>
            <person name="Earl A."/>
            <person name="Ward D."/>
            <person name="Feldgarden M."/>
            <person name="Gevers D."/>
            <person name="Huys G."/>
            <person name="Walker B."/>
            <person name="Young S.K."/>
            <person name="Zeng Q."/>
            <person name="Gargeya S."/>
            <person name="Fitzgerald M."/>
            <person name="Haas B."/>
            <person name="Abouelleil A."/>
            <person name="Alvarado L."/>
            <person name="Arachchi H.M."/>
            <person name="Berlin A.M."/>
            <person name="Chapman S.B."/>
            <person name="Goldberg J."/>
            <person name="Griggs A."/>
            <person name="Gujja S."/>
            <person name="Hansen M."/>
            <person name="Howarth C."/>
            <person name="Imamovic A."/>
            <person name="Larimer J."/>
            <person name="McCowen C."/>
            <person name="Montmayeur A."/>
            <person name="Murphy C."/>
            <person name="Neiman D."/>
            <person name="Pearson M."/>
            <person name="Priest M."/>
            <person name="Roberts A."/>
            <person name="Saif S."/>
            <person name="Shea T."/>
            <person name="Sisk P."/>
            <person name="Sykes S."/>
            <person name="Wortman J."/>
            <person name="Nusbaum C."/>
            <person name="Birren B."/>
        </authorList>
    </citation>
    <scope>NUCLEOTIDE SEQUENCE [LARGE SCALE GENOMIC DNA]</scope>
    <source>
        <strain evidence="2 3">CCUG 37419</strain>
    </source>
</reference>
<dbReference type="EMBL" id="AGZE01000034">
    <property type="protein sequence ID" value="EKB54099.1"/>
    <property type="molecule type" value="Genomic_DNA"/>
</dbReference>
<dbReference type="Pfam" id="PF01026">
    <property type="entry name" value="TatD_DNase"/>
    <property type="match status" value="1"/>
</dbReference>
<sequence length="182" mass="20867">MPTLLDTHYHLDFIPSLAKQVDFVQHRHQGNKGIVAQTVLPSKFAALSQTLDEFGGSQPLLSLEYHPWWIPSGSQQEEEEMERFNQYIHQTHLIGEIGLDYSPKRIAEVPASLQNQIFTQLLETDLPESIADQSLQVEDYIRMHQESMQTTLEALIQSLGEDIIETIQHTQQALYHYPSSIE</sequence>
<evidence type="ECO:0000256" key="1">
    <source>
        <dbReference type="ARBA" id="ARBA00022801"/>
    </source>
</evidence>
<evidence type="ECO:0008006" key="4">
    <source>
        <dbReference type="Google" id="ProtNLM"/>
    </source>
</evidence>
<dbReference type="PATRIC" id="fig|883112.3.peg.1271"/>
<dbReference type="PROSITE" id="PS01137">
    <property type="entry name" value="TATD_1"/>
    <property type="match status" value="1"/>
</dbReference>
<dbReference type="InterPro" id="IPR018228">
    <property type="entry name" value="DNase_TatD-rel_CS"/>
</dbReference>
<proteinExistence type="predicted"/>
<dbReference type="RefSeq" id="WP_006701919.1">
    <property type="nucleotide sequence ID" value="NZ_JH932301.1"/>
</dbReference>
<dbReference type="Gene3D" id="3.20.20.140">
    <property type="entry name" value="Metal-dependent hydrolases"/>
    <property type="match status" value="1"/>
</dbReference>
<evidence type="ECO:0000313" key="2">
    <source>
        <dbReference type="EMBL" id="EKB54099.1"/>
    </source>
</evidence>
<dbReference type="InterPro" id="IPR001130">
    <property type="entry name" value="TatD-like"/>
</dbReference>
<dbReference type="STRING" id="883112.HMPREF9707_01276"/>
<dbReference type="HOGENOM" id="CLU_031506_5_1_9"/>
<name>K1MDE2_9LACT</name>
<protein>
    <recommendedName>
        <fullName evidence="4">TatD family hydrolase</fullName>
    </recommendedName>
</protein>